<organism evidence="2 3">
    <name type="scientific">Niastella caeni</name>
    <dbReference type="NCBI Taxonomy" id="2569763"/>
    <lineage>
        <taxon>Bacteria</taxon>
        <taxon>Pseudomonadati</taxon>
        <taxon>Bacteroidota</taxon>
        <taxon>Chitinophagia</taxon>
        <taxon>Chitinophagales</taxon>
        <taxon>Chitinophagaceae</taxon>
        <taxon>Niastella</taxon>
    </lineage>
</organism>
<dbReference type="PROSITE" id="PS51257">
    <property type="entry name" value="PROKAR_LIPOPROTEIN"/>
    <property type="match status" value="1"/>
</dbReference>
<evidence type="ECO:0000256" key="1">
    <source>
        <dbReference type="SAM" id="SignalP"/>
    </source>
</evidence>
<dbReference type="EMBL" id="STFF01000005">
    <property type="protein sequence ID" value="THU36842.1"/>
    <property type="molecule type" value="Genomic_DNA"/>
</dbReference>
<sequence>MKRTAFSIRTGLFLCLGTLLIATACNNNSSQKNTKPLLSDSARAANKRIDSLRRASYRNNDLSIIFLDATSQIMQAQMVLEKADYAGNKPQMVDSLIINSDSGDSLYYALRRMYMAATAFAETEEQRARFNAMTMPDSTKLWLQKHFKGSTPSGALSALTKFQNDCTVINKIIRK</sequence>
<feature type="chain" id="PRO_5020936666" description="DUF4142 domain-containing protein" evidence="1">
    <location>
        <begin position="25"/>
        <end position="175"/>
    </location>
</feature>
<keyword evidence="1" id="KW-0732">Signal</keyword>
<dbReference type="AlphaFoldDB" id="A0A4S8HUP7"/>
<proteinExistence type="predicted"/>
<name>A0A4S8HUP7_9BACT</name>
<evidence type="ECO:0008006" key="4">
    <source>
        <dbReference type="Google" id="ProtNLM"/>
    </source>
</evidence>
<gene>
    <name evidence="2" type="ORF">FAM09_17910</name>
</gene>
<evidence type="ECO:0000313" key="2">
    <source>
        <dbReference type="EMBL" id="THU36842.1"/>
    </source>
</evidence>
<keyword evidence="3" id="KW-1185">Reference proteome</keyword>
<dbReference type="Proteomes" id="UP000306918">
    <property type="component" value="Unassembled WGS sequence"/>
</dbReference>
<comment type="caution">
    <text evidence="2">The sequence shown here is derived from an EMBL/GenBank/DDBJ whole genome shotgun (WGS) entry which is preliminary data.</text>
</comment>
<accession>A0A4S8HUP7</accession>
<protein>
    <recommendedName>
        <fullName evidence="4">DUF4142 domain-containing protein</fullName>
    </recommendedName>
</protein>
<dbReference type="RefSeq" id="WP_136578518.1">
    <property type="nucleotide sequence ID" value="NZ_STFF01000005.1"/>
</dbReference>
<evidence type="ECO:0000313" key="3">
    <source>
        <dbReference type="Proteomes" id="UP000306918"/>
    </source>
</evidence>
<feature type="signal peptide" evidence="1">
    <location>
        <begin position="1"/>
        <end position="24"/>
    </location>
</feature>
<reference evidence="2 3" key="1">
    <citation type="submission" date="2019-04" db="EMBL/GenBank/DDBJ databases">
        <title>Niastella caeni sp. nov., isolated from activated sludge.</title>
        <authorList>
            <person name="Sheng M."/>
        </authorList>
    </citation>
    <scope>NUCLEOTIDE SEQUENCE [LARGE SCALE GENOMIC DNA]</scope>
    <source>
        <strain evidence="2 3">HX-2-15</strain>
    </source>
</reference>
<dbReference type="OrthoDB" id="662176at2"/>